<gene>
    <name evidence="3" type="ORF">CTheo_1263</name>
</gene>
<keyword evidence="4" id="KW-1185">Reference proteome</keyword>
<sequence>MSRTGPPHYHQGSHNICHCAFSEVYHTSAPYVYPQPPRPRPIAGHPSEYVAAVRRVPKPKPTNKISKSREMKFDQDTEQWYFETQETPGVRWLDSVRHIEDLPQAKDPEFVSMLMEYYLSGHVIDPPDQEKLPVFPGGPDKTWRYKRAPPPSPVEKQPPSPHHPPPSSHYPSWIEPVYHHQPAAPAYASGSAHPVSMRIPSGVHQMHSDGWRTHSSGPSHDYHTSGYAPHRLGPLPGAPGPRRYIDASVHQQYYADRPPAAAPQSDGDEYDDEDEYDGATTSAYYESEDPRARAYIPPPSPKSRKRAQKLRERGYRVVDPHTNVDLEAVTNALKLHEAQIKNHRRSASAPSTAPSASPPDPPKIEIHRLLQTRTTLGITRMPDLVFDLRYDPRHAFDRTESGADENEYWAGGGHGYSRRARQPDLTTAPAFQPGQHFVRLVIRHPFNGRGGDWVEDIDDAQYLTVMDVLRIVSEMVHRNIDQKLDWDPLSKFDKSFVYEAYLNRPCPEEEATGRRLHLFCERYMFGGVEPLPPKAKGTTAEGPSFLVKLMKNSKHKSYDKLVGFRIPGGKARRAGSSDTTYPYLTDDATSSRRGER</sequence>
<feature type="region of interest" description="Disordered" evidence="1">
    <location>
        <begin position="282"/>
        <end position="314"/>
    </location>
</feature>
<feature type="region of interest" description="Disordered" evidence="1">
    <location>
        <begin position="128"/>
        <end position="243"/>
    </location>
</feature>
<feature type="compositionally biased region" description="Acidic residues" evidence="1">
    <location>
        <begin position="266"/>
        <end position="276"/>
    </location>
</feature>
<reference evidence="3 4" key="1">
    <citation type="journal article" date="2019" name="Fungal Biol. Biotechnol.">
        <title>Draft genome sequence of fastidious pathogen Ceratobasidium theobromae, which causes vascular-streak dieback in Theobroma cacao.</title>
        <authorList>
            <person name="Ali S.S."/>
            <person name="Asman A."/>
            <person name="Shao J."/>
            <person name="Firmansyah A.P."/>
            <person name="Susilo A.W."/>
            <person name="Rosmana A."/>
            <person name="McMahon P."/>
            <person name="Junaid M."/>
            <person name="Guest D."/>
            <person name="Kheng T.Y."/>
            <person name="Meinhardt L.W."/>
            <person name="Bailey B.A."/>
        </authorList>
    </citation>
    <scope>NUCLEOTIDE SEQUENCE [LARGE SCALE GENOMIC DNA]</scope>
    <source>
        <strain evidence="3 4">CT2</strain>
    </source>
</reference>
<proteinExistence type="predicted"/>
<evidence type="ECO:0000259" key="2">
    <source>
        <dbReference type="Pfam" id="PF20415"/>
    </source>
</evidence>
<organism evidence="3 4">
    <name type="scientific">Ceratobasidium theobromae</name>
    <dbReference type="NCBI Taxonomy" id="1582974"/>
    <lineage>
        <taxon>Eukaryota</taxon>
        <taxon>Fungi</taxon>
        <taxon>Dikarya</taxon>
        <taxon>Basidiomycota</taxon>
        <taxon>Agaricomycotina</taxon>
        <taxon>Agaricomycetes</taxon>
        <taxon>Cantharellales</taxon>
        <taxon>Ceratobasidiaceae</taxon>
        <taxon>Ceratobasidium</taxon>
    </lineage>
</organism>
<feature type="compositionally biased region" description="Pro residues" evidence="1">
    <location>
        <begin position="148"/>
        <end position="168"/>
    </location>
</feature>
<name>A0A5N5QTU6_9AGAM</name>
<evidence type="ECO:0000313" key="3">
    <source>
        <dbReference type="EMBL" id="KAB5595185.1"/>
    </source>
</evidence>
<dbReference type="InterPro" id="IPR046522">
    <property type="entry name" value="DUF6699"/>
</dbReference>
<dbReference type="EMBL" id="SSOP01000011">
    <property type="protein sequence ID" value="KAB5595185.1"/>
    <property type="molecule type" value="Genomic_DNA"/>
</dbReference>
<evidence type="ECO:0000313" key="4">
    <source>
        <dbReference type="Proteomes" id="UP000383932"/>
    </source>
</evidence>
<protein>
    <recommendedName>
        <fullName evidence="2">DUF6699 domain-containing protein</fullName>
    </recommendedName>
</protein>
<dbReference type="AlphaFoldDB" id="A0A5N5QTU6"/>
<feature type="region of interest" description="Disordered" evidence="1">
    <location>
        <begin position="257"/>
        <end position="276"/>
    </location>
</feature>
<accession>A0A5N5QTU6</accession>
<dbReference type="Proteomes" id="UP000383932">
    <property type="component" value="Unassembled WGS sequence"/>
</dbReference>
<evidence type="ECO:0000256" key="1">
    <source>
        <dbReference type="SAM" id="MobiDB-lite"/>
    </source>
</evidence>
<feature type="region of interest" description="Disordered" evidence="1">
    <location>
        <begin position="341"/>
        <end position="363"/>
    </location>
</feature>
<feature type="domain" description="DUF6699" evidence="2">
    <location>
        <begin position="385"/>
        <end position="530"/>
    </location>
</feature>
<comment type="caution">
    <text evidence="3">The sequence shown here is derived from an EMBL/GenBank/DDBJ whole genome shotgun (WGS) entry which is preliminary data.</text>
</comment>
<feature type="region of interest" description="Disordered" evidence="1">
    <location>
        <begin position="567"/>
        <end position="596"/>
    </location>
</feature>
<dbReference type="OrthoDB" id="3195439at2759"/>
<dbReference type="Pfam" id="PF20415">
    <property type="entry name" value="DUF6699"/>
    <property type="match status" value="1"/>
</dbReference>